<comment type="subunit">
    <text evidence="2 7">Heterohexamer of two alpha and four beta subunits.</text>
</comment>
<comment type="similarity">
    <text evidence="7">Belongs to the prefoldin alpha subunit family.</text>
</comment>
<dbReference type="OrthoDB" id="10045at2157"/>
<dbReference type="Proteomes" id="UP000183442">
    <property type="component" value="Unassembled WGS sequence"/>
</dbReference>
<dbReference type="PANTHER" id="PTHR12674:SF2">
    <property type="entry name" value="PREFOLDIN SUBUNIT 5"/>
    <property type="match status" value="1"/>
</dbReference>
<dbReference type="RefSeq" id="WP_067145219.1">
    <property type="nucleotide sequence ID" value="NZ_CP014265.1"/>
</dbReference>
<organism evidence="9 11">
    <name type="scientific">Methanobrevibacter olleyae</name>
    <dbReference type="NCBI Taxonomy" id="294671"/>
    <lineage>
        <taxon>Archaea</taxon>
        <taxon>Methanobacteriati</taxon>
        <taxon>Methanobacteriota</taxon>
        <taxon>Methanomada group</taxon>
        <taxon>Methanobacteria</taxon>
        <taxon>Methanobacteriales</taxon>
        <taxon>Methanobacteriaceae</taxon>
        <taxon>Methanobrevibacter</taxon>
    </lineage>
</organism>
<dbReference type="GO" id="GO:0051082">
    <property type="term" value="F:unfolded protein binding"/>
    <property type="evidence" value="ECO:0007669"/>
    <property type="project" value="UniProtKB-UniRule"/>
</dbReference>
<evidence type="ECO:0000256" key="8">
    <source>
        <dbReference type="SAM" id="Coils"/>
    </source>
</evidence>
<evidence type="ECO:0000256" key="7">
    <source>
        <dbReference type="HAMAP-Rule" id="MF_00308"/>
    </source>
</evidence>
<evidence type="ECO:0000256" key="5">
    <source>
        <dbReference type="ARBA" id="ARBA00044156"/>
    </source>
</evidence>
<dbReference type="GO" id="GO:0016272">
    <property type="term" value="C:prefoldin complex"/>
    <property type="evidence" value="ECO:0007669"/>
    <property type="project" value="UniProtKB-UniRule"/>
</dbReference>
<gene>
    <name evidence="7" type="primary">pfdA</name>
    <name evidence="10" type="ORF">SAMN02910297_00377</name>
    <name evidence="9" type="ORF">YLM1_0075</name>
</gene>
<dbReference type="EMBL" id="FOTL01000004">
    <property type="protein sequence ID" value="SFL26501.1"/>
    <property type="molecule type" value="Genomic_DNA"/>
</dbReference>
<evidence type="ECO:0000256" key="2">
    <source>
        <dbReference type="ARBA" id="ARBA00011716"/>
    </source>
</evidence>
<dbReference type="Proteomes" id="UP000066376">
    <property type="component" value="Chromosome"/>
</dbReference>
<evidence type="ECO:0000313" key="11">
    <source>
        <dbReference type="Proteomes" id="UP000066376"/>
    </source>
</evidence>
<keyword evidence="7" id="KW-0963">Cytoplasm</keyword>
<dbReference type="PATRIC" id="fig|294671.3.peg.74"/>
<evidence type="ECO:0000256" key="1">
    <source>
        <dbReference type="ARBA" id="ARBA00010048"/>
    </source>
</evidence>
<feature type="coiled-coil region" evidence="8">
    <location>
        <begin position="87"/>
        <end position="121"/>
    </location>
</feature>
<dbReference type="SUPFAM" id="SSF46579">
    <property type="entry name" value="Prefoldin"/>
    <property type="match status" value="1"/>
</dbReference>
<reference evidence="10" key="4">
    <citation type="submission" date="2016-10" db="EMBL/GenBank/DDBJ databases">
        <authorList>
            <person name="de Groot N.N."/>
        </authorList>
    </citation>
    <scope>NUCLEOTIDE SEQUENCE [LARGE SCALE GENOMIC DNA]</scope>
    <source>
        <strain evidence="10">DSM 16632</strain>
    </source>
</reference>
<dbReference type="EMBL" id="CP014265">
    <property type="protein sequence ID" value="AMK14635.1"/>
    <property type="molecule type" value="Genomic_DNA"/>
</dbReference>
<reference evidence="11" key="2">
    <citation type="submission" date="2016-02" db="EMBL/GenBank/DDBJ databases">
        <title>The draft genome sequence of the rumen methanogen Methanobrevibacter olleyae YLM1.</title>
        <authorList>
            <consortium name="New Zealand Agricultural Greenhouse Gas Research Centre/Pastoral Greenhouse Gas Research Consortium"/>
            <person name="Kelly W.J."/>
            <person name="Li D."/>
            <person name="Lambie S.C."/>
            <person name="Attwood G.T."/>
            <person name="Altermann E."/>
            <person name="Leahy S.C."/>
        </authorList>
    </citation>
    <scope>NUCLEOTIDE SEQUENCE [LARGE SCALE GENOMIC DNA]</scope>
    <source>
        <strain evidence="11">YLM1</strain>
    </source>
</reference>
<dbReference type="HAMAP" id="MF_00308">
    <property type="entry name" value="PfdA"/>
    <property type="match status" value="1"/>
</dbReference>
<sequence>MEDQQKLQQILAQLEVYKSQSDLYQNQIDAVQTSLAEIRILESTLDDINDKDTIETLVPLGAGSFINAEIKNEDKVIMSLGSGVAVSKTFEEAKQTTAEQKKELENTLDKLFADLQQITDIVAQLSPQAEQLMQKLQSQGMM</sequence>
<dbReference type="GO" id="GO:0005737">
    <property type="term" value="C:cytoplasm"/>
    <property type="evidence" value="ECO:0007669"/>
    <property type="project" value="UniProtKB-SubCell"/>
</dbReference>
<comment type="function">
    <text evidence="4 7">Molecular chaperone capable of stabilizing a range of proteins. Seems to fulfill an ATP-independent, HSP70-like function in archaeal de novo protein folding.</text>
</comment>
<dbReference type="NCBIfam" id="TIGR00293">
    <property type="entry name" value="prefoldin subunit alpha"/>
    <property type="match status" value="1"/>
</dbReference>
<keyword evidence="11" id="KW-1185">Reference proteome</keyword>
<dbReference type="Pfam" id="PF02996">
    <property type="entry name" value="Prefoldin"/>
    <property type="match status" value="1"/>
</dbReference>
<dbReference type="Gene3D" id="1.10.287.370">
    <property type="match status" value="1"/>
</dbReference>
<reference evidence="9 11" key="1">
    <citation type="journal article" date="2016" name="Genome Announc.">
        <title>Draft Genome Sequence of the Rumen Methanogen Methanobrevibacter olleyae YLM1.</title>
        <authorList>
            <person name="Kelly W.J."/>
            <person name="Li D."/>
            <person name="Lambie S.C."/>
            <person name="Cox F."/>
            <person name="Attwood G.T."/>
            <person name="Altermann E."/>
            <person name="Leahy S.C."/>
        </authorList>
    </citation>
    <scope>NUCLEOTIDE SEQUENCE [LARGE SCALE GENOMIC DNA]</scope>
    <source>
        <strain evidence="9 11">YLM1</strain>
    </source>
</reference>
<dbReference type="CDD" id="cd23160">
    <property type="entry name" value="Prefoldin_alpha_GimC"/>
    <property type="match status" value="1"/>
</dbReference>
<dbReference type="PANTHER" id="PTHR12674">
    <property type="entry name" value="PREFOLDIN SUBUNIT 5"/>
    <property type="match status" value="1"/>
</dbReference>
<keyword evidence="8" id="KW-0175">Coiled coil</keyword>
<dbReference type="KEGG" id="mol:YLM1_0075"/>
<protein>
    <recommendedName>
        <fullName evidence="5 7">Prefoldin subunit alpha</fullName>
    </recommendedName>
    <alternativeName>
        <fullName evidence="6 7">GimC subunit alpha</fullName>
    </alternativeName>
</protein>
<dbReference type="STRING" id="294671.YLM1_0075"/>
<evidence type="ECO:0000256" key="4">
    <source>
        <dbReference type="ARBA" id="ARBA00025077"/>
    </source>
</evidence>
<accession>A0A126QZ33</accession>
<evidence type="ECO:0000256" key="3">
    <source>
        <dbReference type="ARBA" id="ARBA00023186"/>
    </source>
</evidence>
<keyword evidence="3 7" id="KW-0143">Chaperone</keyword>
<name>A0A126QZ33_METOL</name>
<evidence type="ECO:0000313" key="12">
    <source>
        <dbReference type="Proteomes" id="UP000183442"/>
    </source>
</evidence>
<evidence type="ECO:0000256" key="6">
    <source>
        <dbReference type="ARBA" id="ARBA00044231"/>
    </source>
</evidence>
<dbReference type="InterPro" id="IPR004127">
    <property type="entry name" value="Prefoldin_subunit_alpha"/>
</dbReference>
<dbReference type="GeneID" id="28488373"/>
<proteinExistence type="inferred from homology"/>
<comment type="similarity">
    <text evidence="1">Belongs to the prefoldin subunit alpha family.</text>
</comment>
<dbReference type="InterPro" id="IPR009053">
    <property type="entry name" value="Prefoldin"/>
</dbReference>
<reference evidence="12" key="3">
    <citation type="submission" date="2016-10" db="EMBL/GenBank/DDBJ databases">
        <authorList>
            <person name="Varghese N."/>
        </authorList>
    </citation>
    <scope>NUCLEOTIDE SEQUENCE [LARGE SCALE GENOMIC DNA]</scope>
    <source>
        <strain evidence="12">DSM 16632</strain>
    </source>
</reference>
<dbReference type="InterPro" id="IPR011599">
    <property type="entry name" value="PFD_alpha_archaea"/>
</dbReference>
<dbReference type="AlphaFoldDB" id="A0A126QZ33"/>
<evidence type="ECO:0000313" key="9">
    <source>
        <dbReference type="EMBL" id="AMK14635.1"/>
    </source>
</evidence>
<evidence type="ECO:0000313" key="10">
    <source>
        <dbReference type="EMBL" id="SFL26501.1"/>
    </source>
</evidence>
<dbReference type="GO" id="GO:0006457">
    <property type="term" value="P:protein folding"/>
    <property type="evidence" value="ECO:0007669"/>
    <property type="project" value="UniProtKB-UniRule"/>
</dbReference>
<comment type="subcellular location">
    <subcellularLocation>
        <location evidence="7">Cytoplasm</location>
    </subcellularLocation>
</comment>